<dbReference type="RefSeq" id="WP_005742079.1">
    <property type="nucleotide sequence ID" value="NZ_CP031226.1"/>
</dbReference>
<evidence type="ECO:0000313" key="2">
    <source>
        <dbReference type="Proteomes" id="UP000006426"/>
    </source>
</evidence>
<proteinExistence type="predicted"/>
<gene>
    <name evidence="1" type="ORF">PLA107_031125</name>
</gene>
<accession>A0AAD0V926</accession>
<dbReference type="AlphaFoldDB" id="A0AAD0V926"/>
<name>A0AAD0V926_PSEAV</name>
<organism evidence="1 2">
    <name type="scientific">Pseudomonas amygdali pv. lachrymans str. M301315</name>
    <dbReference type="NCBI Taxonomy" id="629260"/>
    <lineage>
        <taxon>Bacteria</taxon>
        <taxon>Pseudomonadati</taxon>
        <taxon>Pseudomonadota</taxon>
        <taxon>Gammaproteobacteria</taxon>
        <taxon>Pseudomonadales</taxon>
        <taxon>Pseudomonadaceae</taxon>
        <taxon>Pseudomonas</taxon>
        <taxon>Pseudomonas amygdali</taxon>
    </lineage>
</organism>
<evidence type="ECO:0000313" key="1">
    <source>
        <dbReference type="EMBL" id="AXH59677.1"/>
    </source>
</evidence>
<dbReference type="EMBL" id="CP031226">
    <property type="protein sequence ID" value="AXH59677.1"/>
    <property type="molecule type" value="Genomic_DNA"/>
</dbReference>
<keyword evidence="1" id="KW-0614">Plasmid</keyword>
<protein>
    <submittedName>
        <fullName evidence="1">ASCH domain-containing protein</fullName>
    </submittedName>
</protein>
<sequence>MSPTANARDSFEVSRLILPLKAEYFDAIKAGVKLEEYRLVNDYWRKRLEGREYDVIELTKGYPKRDDTLRRMVRPWRGYTVKTITHPHFDNVPVEVFAIDVSPESGMGK</sequence>
<geneLocation type="plasmid" evidence="2">
    <name>pmppla107</name>
</geneLocation>
<dbReference type="GeneID" id="39474047"/>
<dbReference type="Proteomes" id="UP000006426">
    <property type="component" value="Plasmid pmppla107"/>
</dbReference>
<reference evidence="1 2" key="1">
    <citation type="journal article" date="2011" name="PLoS Pathog.">
        <title>Dynamic evolution of pathogenicity revealed by sequencing and comparative genomics of 19 Pseudomonas syringae isolates.</title>
        <authorList>
            <person name="Baltrus D.A."/>
            <person name="Nishimura M.T."/>
            <person name="Romanchuk A."/>
            <person name="Chang J.H."/>
            <person name="Mukhtar M.S."/>
            <person name="Cherkis K."/>
            <person name="Roach J."/>
            <person name="Grant S.R."/>
            <person name="Jones C.D."/>
            <person name="Dangl J.L."/>
        </authorList>
    </citation>
    <scope>NUCLEOTIDE SEQUENCE [LARGE SCALE GENOMIC DNA]</scope>
    <source>
        <strain evidence="1 2">M301315</strain>
    </source>
</reference>